<evidence type="ECO:0008006" key="3">
    <source>
        <dbReference type="Google" id="ProtNLM"/>
    </source>
</evidence>
<proteinExistence type="predicted"/>
<dbReference type="EMBL" id="BMWC01000004">
    <property type="protein sequence ID" value="GGX03317.1"/>
    <property type="molecule type" value="Genomic_DNA"/>
</dbReference>
<comment type="caution">
    <text evidence="1">The sequence shown here is derived from an EMBL/GenBank/DDBJ whole genome shotgun (WGS) entry which is preliminary data.</text>
</comment>
<keyword evidence="2" id="KW-1185">Reference proteome</keyword>
<accession>A0ABQ2X7N9</accession>
<dbReference type="Proteomes" id="UP000617743">
    <property type="component" value="Unassembled WGS sequence"/>
</dbReference>
<protein>
    <recommendedName>
        <fullName evidence="3">EthD family reductase</fullName>
    </recommendedName>
</protein>
<reference evidence="2" key="1">
    <citation type="journal article" date="2019" name="Int. J. Syst. Evol. Microbiol.">
        <title>The Global Catalogue of Microorganisms (GCM) 10K type strain sequencing project: providing services to taxonomists for standard genome sequencing and annotation.</title>
        <authorList>
            <consortium name="The Broad Institute Genomics Platform"/>
            <consortium name="The Broad Institute Genome Sequencing Center for Infectious Disease"/>
            <person name="Wu L."/>
            <person name="Ma J."/>
        </authorList>
    </citation>
    <scope>NUCLEOTIDE SEQUENCE [LARGE SCALE GENOMIC DNA]</scope>
    <source>
        <strain evidence="2">JCM 4866</strain>
    </source>
</reference>
<sequence length="58" mass="6451">MPKTYRLAAILGDKFDFASADYWLKHGTMLPANWRDVLGPECRIGATDDPSLVVDVGR</sequence>
<evidence type="ECO:0000313" key="2">
    <source>
        <dbReference type="Proteomes" id="UP000617743"/>
    </source>
</evidence>
<gene>
    <name evidence="1" type="ORF">GCM10010383_37000</name>
</gene>
<name>A0ABQ2X7N9_9ACTN</name>
<evidence type="ECO:0000313" key="1">
    <source>
        <dbReference type="EMBL" id="GGX03317.1"/>
    </source>
</evidence>
<dbReference type="RefSeq" id="WP_190051306.1">
    <property type="nucleotide sequence ID" value="NZ_BMWC01000004.1"/>
</dbReference>
<organism evidence="1 2">
    <name type="scientific">Streptomyces lomondensis</name>
    <dbReference type="NCBI Taxonomy" id="68229"/>
    <lineage>
        <taxon>Bacteria</taxon>
        <taxon>Bacillati</taxon>
        <taxon>Actinomycetota</taxon>
        <taxon>Actinomycetes</taxon>
        <taxon>Kitasatosporales</taxon>
        <taxon>Streptomycetaceae</taxon>
        <taxon>Streptomyces</taxon>
    </lineage>
</organism>